<sequence>MKKIIYIISSLLILLFLLYGCNHTHIKVKEDLRNYVNSINSINALRNDALNDYSGIVGKNYRSDENSLVVLSKIVIPKYNYFLENLKRLNPSCKEVRELHTLYLNASVKQISSLNGFREAMEKRDKSILKENERLFKESSKELKQFKKKLKKLASKYKLNLDLEL</sequence>
<organism evidence="2 3">
    <name type="scientific">Hathewaya histolytica</name>
    <name type="common">Clostridium histolyticum</name>
    <dbReference type="NCBI Taxonomy" id="1498"/>
    <lineage>
        <taxon>Bacteria</taxon>
        <taxon>Bacillati</taxon>
        <taxon>Bacillota</taxon>
        <taxon>Clostridia</taxon>
        <taxon>Eubacteriales</taxon>
        <taxon>Clostridiaceae</taxon>
        <taxon>Hathewaya</taxon>
    </lineage>
</organism>
<keyword evidence="3" id="KW-1185">Reference proteome</keyword>
<dbReference type="PROSITE" id="PS51257">
    <property type="entry name" value="PROKAR_LIPOPROTEIN"/>
    <property type="match status" value="1"/>
</dbReference>
<dbReference type="OrthoDB" id="1953267at2"/>
<dbReference type="RefSeq" id="WP_138209053.1">
    <property type="nucleotide sequence ID" value="NZ_CBCSDB010000010.1"/>
</dbReference>
<evidence type="ECO:0000313" key="3">
    <source>
        <dbReference type="Proteomes" id="UP000308489"/>
    </source>
</evidence>
<name>A0A4U9QVX5_HATHI</name>
<evidence type="ECO:0000256" key="1">
    <source>
        <dbReference type="SAM" id="Coils"/>
    </source>
</evidence>
<accession>A0A4U9QVX5</accession>
<dbReference type="KEGG" id="hhw:NCTC503_00230"/>
<dbReference type="Proteomes" id="UP000308489">
    <property type="component" value="Chromosome 1"/>
</dbReference>
<evidence type="ECO:0000313" key="2">
    <source>
        <dbReference type="EMBL" id="VTQ82722.1"/>
    </source>
</evidence>
<keyword evidence="1" id="KW-0175">Coiled coil</keyword>
<feature type="coiled-coil region" evidence="1">
    <location>
        <begin position="129"/>
        <end position="156"/>
    </location>
</feature>
<reference evidence="2 3" key="1">
    <citation type="submission" date="2019-05" db="EMBL/GenBank/DDBJ databases">
        <authorList>
            <consortium name="Pathogen Informatics"/>
        </authorList>
    </citation>
    <scope>NUCLEOTIDE SEQUENCE [LARGE SCALE GENOMIC DNA]</scope>
    <source>
        <strain evidence="2 3">NCTC503</strain>
    </source>
</reference>
<dbReference type="AlphaFoldDB" id="A0A4U9QVX5"/>
<dbReference type="EMBL" id="LR590481">
    <property type="protein sequence ID" value="VTQ82722.1"/>
    <property type="molecule type" value="Genomic_DNA"/>
</dbReference>
<evidence type="ECO:0008006" key="4">
    <source>
        <dbReference type="Google" id="ProtNLM"/>
    </source>
</evidence>
<proteinExistence type="predicted"/>
<protein>
    <recommendedName>
        <fullName evidence="4">Lipoprotein</fullName>
    </recommendedName>
</protein>
<gene>
    <name evidence="2" type="ORF">NCTC503_00230</name>
</gene>